<dbReference type="InterPro" id="IPR029060">
    <property type="entry name" value="PIN-like_dom_sf"/>
</dbReference>
<feature type="domain" description="XPG N-terminal" evidence="9">
    <location>
        <begin position="1"/>
        <end position="98"/>
    </location>
</feature>
<keyword evidence="5" id="KW-0378">Hydrolase</keyword>
<feature type="compositionally biased region" description="Polar residues" evidence="7">
    <location>
        <begin position="1352"/>
        <end position="1366"/>
    </location>
</feature>
<evidence type="ECO:0000256" key="3">
    <source>
        <dbReference type="ARBA" id="ARBA00022722"/>
    </source>
</evidence>
<feature type="region of interest" description="Disordered" evidence="7">
    <location>
        <begin position="1236"/>
        <end position="1255"/>
    </location>
</feature>
<proteinExistence type="inferred from homology"/>
<dbReference type="GO" id="GO:0003697">
    <property type="term" value="F:single-stranded DNA binding"/>
    <property type="evidence" value="ECO:0007669"/>
    <property type="project" value="InterPro"/>
</dbReference>
<feature type="region of interest" description="Disordered" evidence="7">
    <location>
        <begin position="819"/>
        <end position="894"/>
    </location>
</feature>
<dbReference type="SUPFAM" id="SSF47807">
    <property type="entry name" value="5' to 3' exonuclease, C-terminal subdomain"/>
    <property type="match status" value="1"/>
</dbReference>
<reference evidence="10 11" key="1">
    <citation type="journal article" date="2016" name="Mol. Biol. Evol.">
        <title>Genome-Wide Survey of Gut Fungi (Harpellales) Reveals the First Horizontally Transferred Ubiquitin Gene from a Mosquito Host.</title>
        <authorList>
            <person name="Wang Y."/>
            <person name="White M.M."/>
            <person name="Kvist S."/>
            <person name="Moncalvo J.M."/>
        </authorList>
    </citation>
    <scope>NUCLEOTIDE SEQUENCE [LARGE SCALE GENOMIC DNA]</scope>
    <source>
        <strain evidence="10 11">ALG-7-W6</strain>
    </source>
</reference>
<dbReference type="GO" id="GO:0016787">
    <property type="term" value="F:hydrolase activity"/>
    <property type="evidence" value="ECO:0007669"/>
    <property type="project" value="UniProtKB-KW"/>
</dbReference>
<evidence type="ECO:0000259" key="9">
    <source>
        <dbReference type="SMART" id="SM00485"/>
    </source>
</evidence>
<comment type="caution">
    <text evidence="10">The sequence shown here is derived from an EMBL/GenBank/DDBJ whole genome shotgun (WGS) entry which is preliminary data.</text>
</comment>
<dbReference type="OrthoDB" id="31113at2759"/>
<dbReference type="PANTHER" id="PTHR16171">
    <property type="entry name" value="DNA REPAIR PROTEIN COMPLEMENTING XP-G CELLS-RELATED"/>
    <property type="match status" value="1"/>
</dbReference>
<dbReference type="GO" id="GO:0006289">
    <property type="term" value="P:nucleotide-excision repair"/>
    <property type="evidence" value="ECO:0007669"/>
    <property type="project" value="InterPro"/>
</dbReference>
<feature type="compositionally biased region" description="Low complexity" evidence="7">
    <location>
        <begin position="859"/>
        <end position="870"/>
    </location>
</feature>
<evidence type="ECO:0000256" key="7">
    <source>
        <dbReference type="SAM" id="MobiDB-lite"/>
    </source>
</evidence>
<feature type="domain" description="XPG-I" evidence="8">
    <location>
        <begin position="1011"/>
        <end position="1079"/>
    </location>
</feature>
<dbReference type="Proteomes" id="UP000187455">
    <property type="component" value="Unassembled WGS sequence"/>
</dbReference>
<dbReference type="STRING" id="133383.A0A1R0GRU2"/>
<feature type="region of interest" description="Disordered" evidence="7">
    <location>
        <begin position="361"/>
        <end position="390"/>
    </location>
</feature>
<feature type="compositionally biased region" description="Polar residues" evidence="7">
    <location>
        <begin position="465"/>
        <end position="483"/>
    </location>
</feature>
<dbReference type="Gene3D" id="3.40.50.1010">
    <property type="entry name" value="5'-nuclease"/>
    <property type="match status" value="2"/>
</dbReference>
<keyword evidence="11" id="KW-1185">Reference proteome</keyword>
<gene>
    <name evidence="10" type="ORF">AYI68_g6318</name>
</gene>
<feature type="region of interest" description="Disordered" evidence="7">
    <location>
        <begin position="126"/>
        <end position="162"/>
    </location>
</feature>
<name>A0A1R0GRU2_9FUNG</name>
<dbReference type="GO" id="GO:0004520">
    <property type="term" value="F:DNA endonuclease activity"/>
    <property type="evidence" value="ECO:0007669"/>
    <property type="project" value="TreeGrafter"/>
</dbReference>
<feature type="region of interest" description="Disordered" evidence="7">
    <location>
        <begin position="460"/>
        <end position="483"/>
    </location>
</feature>
<dbReference type="CDD" id="cd09868">
    <property type="entry name" value="PIN_XPG_RAD2"/>
    <property type="match status" value="1"/>
</dbReference>
<dbReference type="SMART" id="SM00484">
    <property type="entry name" value="XPGI"/>
    <property type="match status" value="1"/>
</dbReference>
<protein>
    <submittedName>
        <fullName evidence="10">DNA repair protein rad13</fullName>
    </submittedName>
</protein>
<feature type="region of interest" description="Disordered" evidence="7">
    <location>
        <begin position="1321"/>
        <end position="1366"/>
    </location>
</feature>
<dbReference type="InterPro" id="IPR036279">
    <property type="entry name" value="5-3_exonuclease_C_sf"/>
</dbReference>
<evidence type="ECO:0000259" key="8">
    <source>
        <dbReference type="SMART" id="SM00484"/>
    </source>
</evidence>
<dbReference type="SUPFAM" id="SSF88723">
    <property type="entry name" value="PIN domain-like"/>
    <property type="match status" value="1"/>
</dbReference>
<dbReference type="SMART" id="SM00485">
    <property type="entry name" value="XPGN"/>
    <property type="match status" value="1"/>
</dbReference>
<dbReference type="InterPro" id="IPR006085">
    <property type="entry name" value="XPG_DNA_repair_N"/>
</dbReference>
<keyword evidence="3" id="KW-0540">Nuclease</keyword>
<dbReference type="PRINTS" id="PR00853">
    <property type="entry name" value="XPGRADSUPER"/>
</dbReference>
<evidence type="ECO:0000256" key="6">
    <source>
        <dbReference type="ARBA" id="ARBA00023242"/>
    </source>
</evidence>
<accession>A0A1R0GRU2</accession>
<feature type="compositionally biased region" description="Polar residues" evidence="7">
    <location>
        <begin position="139"/>
        <end position="154"/>
    </location>
</feature>
<dbReference type="Pfam" id="PF00867">
    <property type="entry name" value="XPG_I"/>
    <property type="match status" value="1"/>
</dbReference>
<feature type="compositionally biased region" description="Polar residues" evidence="7">
    <location>
        <begin position="878"/>
        <end position="888"/>
    </location>
</feature>
<dbReference type="PANTHER" id="PTHR16171:SF7">
    <property type="entry name" value="DNA REPAIR PROTEIN RAD2"/>
    <property type="match status" value="1"/>
</dbReference>
<dbReference type="GO" id="GO:0005634">
    <property type="term" value="C:nucleus"/>
    <property type="evidence" value="ECO:0007669"/>
    <property type="project" value="UniProtKB-SubCell"/>
</dbReference>
<evidence type="ECO:0000313" key="10">
    <source>
        <dbReference type="EMBL" id="OLY79600.1"/>
    </source>
</evidence>
<evidence type="ECO:0000256" key="4">
    <source>
        <dbReference type="ARBA" id="ARBA00022759"/>
    </source>
</evidence>
<dbReference type="InterPro" id="IPR001044">
    <property type="entry name" value="XPG/Rad2_eukaryotes"/>
</dbReference>
<feature type="compositionally biased region" description="Polar residues" evidence="7">
    <location>
        <begin position="381"/>
        <end position="390"/>
    </location>
</feature>
<dbReference type="Pfam" id="PF00752">
    <property type="entry name" value="XPG_N"/>
    <property type="match status" value="1"/>
</dbReference>
<dbReference type="InterPro" id="IPR006084">
    <property type="entry name" value="XPG/Rad2"/>
</dbReference>
<evidence type="ECO:0000256" key="1">
    <source>
        <dbReference type="ARBA" id="ARBA00004123"/>
    </source>
</evidence>
<evidence type="ECO:0000256" key="2">
    <source>
        <dbReference type="ARBA" id="ARBA00005283"/>
    </source>
</evidence>
<dbReference type="PRINTS" id="PR00066">
    <property type="entry name" value="XRODRMPGMNTG"/>
</dbReference>
<evidence type="ECO:0000313" key="11">
    <source>
        <dbReference type="Proteomes" id="UP000187455"/>
    </source>
</evidence>
<comment type="similarity">
    <text evidence="2">Belongs to the XPG/RAD2 endonuclease family. XPG subfamily.</text>
</comment>
<evidence type="ECO:0000256" key="5">
    <source>
        <dbReference type="ARBA" id="ARBA00022801"/>
    </source>
</evidence>
<keyword evidence="6" id="KW-0539">Nucleus</keyword>
<dbReference type="InterPro" id="IPR006086">
    <property type="entry name" value="XPG-I_dom"/>
</dbReference>
<keyword evidence="4" id="KW-0255">Endonuclease</keyword>
<organism evidence="10 11">
    <name type="scientific">Smittium mucronatum</name>
    <dbReference type="NCBI Taxonomy" id="133383"/>
    <lineage>
        <taxon>Eukaryota</taxon>
        <taxon>Fungi</taxon>
        <taxon>Fungi incertae sedis</taxon>
        <taxon>Zoopagomycota</taxon>
        <taxon>Kickxellomycotina</taxon>
        <taxon>Harpellomycetes</taxon>
        <taxon>Harpellales</taxon>
        <taxon>Legeriomycetaceae</taxon>
        <taxon>Smittium</taxon>
    </lineage>
</organism>
<comment type="subcellular location">
    <subcellularLocation>
        <location evidence="1">Nucleus</location>
    </subcellularLocation>
</comment>
<feature type="region of interest" description="Disordered" evidence="7">
    <location>
        <begin position="696"/>
        <end position="715"/>
    </location>
</feature>
<dbReference type="EMBL" id="LSSL01004249">
    <property type="protein sequence ID" value="OLY79600.1"/>
    <property type="molecule type" value="Genomic_DNA"/>
</dbReference>
<sequence length="1366" mass="152755">MGVTGLWKVVKEDLKPIRLEVLENKRLAVDASIWIHQFVKAMRDSSGLEIDNGHISGFFKRICKILHYGILPIFVFDGAPPNIKRKTMEFRKFRQNDHERRIKLAASKLLSAKLKAQVLGDVISNSSSTPRQELKISSETKSPANKKITPTSGNKRSRDDYELPEVQYKQVNGSFVGEIKKNSPDIRLPTLDEIESSNTWGKMISDRKTISGYEIGNFDFEGTQNVSPGTSNSANPGNKLSHSEIDELLKNIDIDGEQFLELPIELQYAVLKELKDHSRQTSFKRLKSMVENSKTAMDFSQMQIENLVKRNKFMQGFMGVSGAQHRIMSTKTGESFKINSVASQRDVKYVLIRSDGPGGGWKLGAPNSASDQKNSVEEASKTSNSYKSIDSSEIIPNDKNLILNLPLELIDSSKEIVGENSLLNPININDSIEDSKTVLISSSDSDDFEDVEIPVDAEKADDNFGDSQNSQNDIFDSPSKSSSIKMDFKLSDSRDKFTSFSGHIKSAKKFGNEKLLSLSFDTSDSDLNDSDDGPYNQDEFYLDPIFEDDNSDKKSTSSNKCINSTMITSNEPYRLNLLKKLAPEAEKKPTTVDCSMTSASFDERDPVVDLNIQESKSKNSYFNGNSKSDAGAPYEINQISYKREDDLSNLCLSTDIEILNKPLNSNNPILIEFNDSPEPIYDALFASSKEHIHLQKSKSFSGDDEKPTANSQLFDMDTTTSKPICHSESFKLNSDYLKEDSKIIVDIDRLDSSISIPVKGIPKSFPDSDNYSDEEKKKLDIVTTVSILRPKSLISEGLSKKNLRTEFKPIIIDPEKVSHYDDPNYSSVKNEDNISHNLMDESPDSDVKISKKKKHQFVSPSNSISIQKSSETVDIDSNETLATPSPSIKTVEISKKTDTPLKSIGSTPNSTSNDSYTPSKKYVFSPFSPSSVDSLLSENSIEKKDFLFASRSLEKLDSESPSKSLLKNLSKIHKDSIEQIRDSNKTLYQARRDAAVSITDTILDDIRTLLGIFKIPYITAPEEAESSCALLEIKGHVDGVITDDSDVLLFGSKNVYRNFFNLEKLVMKYEYNGYSRARLIFYSYFLGSDYTVGVNGIGPTSVAVIYSFFGNFSNISRVSDANVTNLGNMEIPSDLLELDLDHELGLELLDGASTTEHCSRKARLMMLLLKHFYKFAIMSRESTLIVKKGAPKFLIKLANLAGKIEFPPDFPDINVAKAYLSPRVYEIDNIKNINPRKKNKIEKNPQDEPINVQTSSGMNFEWGVPDLDLIQTYMSEKVALSEEKVDQMVLPIIKKIIERKQGSSSDRGNPNSKRQTLLTNSFFGIKNNKPPKPSFSKNGNPSEKNDSKSKLKNVNSNINGTPSWFL</sequence>